<gene>
    <name evidence="1" type="ORF">M513_00845</name>
    <name evidence="2" type="ORF">M514_00845</name>
</gene>
<dbReference type="Proteomes" id="UP000030758">
    <property type="component" value="Unassembled WGS sequence"/>
</dbReference>
<evidence type="ECO:0000313" key="1">
    <source>
        <dbReference type="EMBL" id="KFD58082.1"/>
    </source>
</evidence>
<dbReference type="Proteomes" id="UP000030764">
    <property type="component" value="Unassembled WGS sequence"/>
</dbReference>
<evidence type="ECO:0000313" key="3">
    <source>
        <dbReference type="Proteomes" id="UP000030764"/>
    </source>
</evidence>
<dbReference type="OrthoDB" id="1101576at2759"/>
<accession>A0A085MLI6</accession>
<name>A0A085MLI6_9BILA</name>
<sequence>MLHQDFSVRYEDILRMEVPSWVINPFSSAHDPELKVQEEIVERQTNEELNSMSPPEGEI</sequence>
<dbReference type="EMBL" id="KL367632">
    <property type="protein sequence ID" value="KFD61200.1"/>
    <property type="molecule type" value="Genomic_DNA"/>
</dbReference>
<keyword evidence="3" id="KW-1185">Reference proteome</keyword>
<organism evidence="1 3">
    <name type="scientific">Trichuris suis</name>
    <name type="common">pig whipworm</name>
    <dbReference type="NCBI Taxonomy" id="68888"/>
    <lineage>
        <taxon>Eukaryota</taxon>
        <taxon>Metazoa</taxon>
        <taxon>Ecdysozoa</taxon>
        <taxon>Nematoda</taxon>
        <taxon>Enoplea</taxon>
        <taxon>Dorylaimia</taxon>
        <taxon>Trichinellida</taxon>
        <taxon>Trichuridae</taxon>
        <taxon>Trichuris</taxon>
    </lineage>
</organism>
<protein>
    <submittedName>
        <fullName evidence="1">Uncharacterized protein</fullName>
    </submittedName>
</protein>
<evidence type="ECO:0000313" key="2">
    <source>
        <dbReference type="EMBL" id="KFD61200.1"/>
    </source>
</evidence>
<dbReference type="AlphaFoldDB" id="A0A085MLI6"/>
<reference evidence="1 3" key="1">
    <citation type="journal article" date="2014" name="Nat. Genet.">
        <title>Genome and transcriptome of the porcine whipworm Trichuris suis.</title>
        <authorList>
            <person name="Jex A.R."/>
            <person name="Nejsum P."/>
            <person name="Schwarz E.M."/>
            <person name="Hu L."/>
            <person name="Young N.D."/>
            <person name="Hall R.S."/>
            <person name="Korhonen P.K."/>
            <person name="Liao S."/>
            <person name="Thamsborg S."/>
            <person name="Xia J."/>
            <person name="Xu P."/>
            <person name="Wang S."/>
            <person name="Scheerlinck J.P."/>
            <person name="Hofmann A."/>
            <person name="Sternberg P.W."/>
            <person name="Wang J."/>
            <person name="Gasser R.B."/>
        </authorList>
    </citation>
    <scope>NUCLEOTIDE SEQUENCE [LARGE SCALE GENOMIC DNA]</scope>
    <source>
        <strain evidence="2">DCEP-RM93F</strain>
        <strain evidence="1">DCEP-RM93M</strain>
    </source>
</reference>
<dbReference type="EMBL" id="KL363185">
    <property type="protein sequence ID" value="KFD58082.1"/>
    <property type="molecule type" value="Genomic_DNA"/>
</dbReference>
<proteinExistence type="predicted"/>